<evidence type="ECO:0000313" key="1">
    <source>
        <dbReference type="EMBL" id="RBA49824.1"/>
    </source>
</evidence>
<gene>
    <name evidence="1" type="ORF">DC346_01980</name>
</gene>
<comment type="caution">
    <text evidence="1">The sequence shown here is derived from an EMBL/GenBank/DDBJ whole genome shotgun (WGS) entry which is preliminary data.</text>
</comment>
<reference evidence="1 2" key="1">
    <citation type="submission" date="2018-04" db="EMBL/GenBank/DDBJ databases">
        <title>Acinetobacter junii Genome sequencing and assembly.</title>
        <authorList>
            <person name="Su J."/>
            <person name="Rensing C."/>
            <person name="Mazhar H.S."/>
        </authorList>
    </citation>
    <scope>NUCLEOTIDE SEQUENCE [LARGE SCALE GENOMIC DNA]</scope>
    <source>
        <strain evidence="1 2">SC22</strain>
    </source>
</reference>
<dbReference type="AlphaFoldDB" id="A0A365PMG3"/>
<dbReference type="EMBL" id="QEWH01000009">
    <property type="protein sequence ID" value="RBA49824.1"/>
    <property type="molecule type" value="Genomic_DNA"/>
</dbReference>
<accession>A0A365PMG3</accession>
<proteinExistence type="predicted"/>
<sequence length="143" mass="16094">MTPTLSQIRAALQNLAAKKGRPDYELCTAKEVKMAFELGLDHPLIEELRGLIEFKPVVDEVVRTHRVSHARLVKHRVYPTAEQAKEIVDWIRSYGGRLVDVARIAGCAHSTLSLIRSGTRQSFTLDIYNKIMKARKELEGLAA</sequence>
<protein>
    <submittedName>
        <fullName evidence="1">Uncharacterized protein</fullName>
    </submittedName>
</protein>
<evidence type="ECO:0000313" key="2">
    <source>
        <dbReference type="Proteomes" id="UP000253688"/>
    </source>
</evidence>
<organism evidence="1 2">
    <name type="scientific">Acinetobacter junii</name>
    <dbReference type="NCBI Taxonomy" id="40215"/>
    <lineage>
        <taxon>Bacteria</taxon>
        <taxon>Pseudomonadati</taxon>
        <taxon>Pseudomonadota</taxon>
        <taxon>Gammaproteobacteria</taxon>
        <taxon>Moraxellales</taxon>
        <taxon>Moraxellaceae</taxon>
        <taxon>Acinetobacter</taxon>
    </lineage>
</organism>
<dbReference type="Proteomes" id="UP000253688">
    <property type="component" value="Unassembled WGS sequence"/>
</dbReference>
<name>A0A365PMG3_ACIJU</name>
<dbReference type="RefSeq" id="WP_112986269.1">
    <property type="nucleotide sequence ID" value="NZ_CP131470.1"/>
</dbReference>